<reference evidence="2" key="1">
    <citation type="submission" date="2016-10" db="EMBL/GenBank/DDBJ databases">
        <authorList>
            <person name="Varghese N."/>
            <person name="Submissions S."/>
        </authorList>
    </citation>
    <scope>NUCLEOTIDE SEQUENCE [LARGE SCALE GENOMIC DNA]</scope>
    <source>
        <strain evidence="2">DSM 23920</strain>
    </source>
</reference>
<sequence>MYTTELVPEIKATKEKLKLLWIACGNKDGLWRVSEKVHLYLAEKDIPHVWSVDSHAHDNIEWDNNLYRFAQRLFKN</sequence>
<organism evidence="1 2">
    <name type="scientific">Chitinophaga terrae</name>
    <name type="common">ex Kim and Jung 2007</name>
    <dbReference type="NCBI Taxonomy" id="408074"/>
    <lineage>
        <taxon>Bacteria</taxon>
        <taxon>Pseudomonadati</taxon>
        <taxon>Bacteroidota</taxon>
        <taxon>Chitinophagia</taxon>
        <taxon>Chitinophagales</taxon>
        <taxon>Chitinophagaceae</taxon>
        <taxon>Chitinophaga</taxon>
    </lineage>
</organism>
<dbReference type="Gene3D" id="3.40.50.1820">
    <property type="entry name" value="alpha/beta hydrolase"/>
    <property type="match status" value="1"/>
</dbReference>
<evidence type="ECO:0000313" key="1">
    <source>
        <dbReference type="EMBL" id="SEA77762.1"/>
    </source>
</evidence>
<dbReference type="STRING" id="408074.SAMN05660909_03403"/>
<dbReference type="OrthoDB" id="9803578at2"/>
<keyword evidence="2" id="KW-1185">Reference proteome</keyword>
<evidence type="ECO:0008006" key="3">
    <source>
        <dbReference type="Google" id="ProtNLM"/>
    </source>
</evidence>
<gene>
    <name evidence="1" type="ORF">SAMN05660909_03403</name>
</gene>
<dbReference type="EMBL" id="FNRL01000015">
    <property type="protein sequence ID" value="SEA77762.1"/>
    <property type="molecule type" value="Genomic_DNA"/>
</dbReference>
<evidence type="ECO:0000313" key="2">
    <source>
        <dbReference type="Proteomes" id="UP000199656"/>
    </source>
</evidence>
<dbReference type="AlphaFoldDB" id="A0A1H4E009"/>
<dbReference type="RefSeq" id="WP_089763134.1">
    <property type="nucleotide sequence ID" value="NZ_BKAT01000026.1"/>
</dbReference>
<proteinExistence type="predicted"/>
<protein>
    <recommendedName>
        <fullName evidence="3">Esterase</fullName>
    </recommendedName>
</protein>
<name>A0A1H4E009_9BACT</name>
<dbReference type="Proteomes" id="UP000199656">
    <property type="component" value="Unassembled WGS sequence"/>
</dbReference>
<dbReference type="InterPro" id="IPR029058">
    <property type="entry name" value="AB_hydrolase_fold"/>
</dbReference>
<accession>A0A1H4E009</accession>